<dbReference type="VEuPathDB" id="VectorBase:GPPI014037"/>
<keyword evidence="1" id="KW-1133">Transmembrane helix</keyword>
<keyword evidence="1" id="KW-0812">Transmembrane</keyword>
<dbReference type="Proteomes" id="UP000092460">
    <property type="component" value="Unassembled WGS sequence"/>
</dbReference>
<dbReference type="EMBL" id="JXJN01024740">
    <property type="status" value="NOT_ANNOTATED_CDS"/>
    <property type="molecule type" value="Genomic_DNA"/>
</dbReference>
<proteinExistence type="predicted"/>
<dbReference type="EMBL" id="JXJN01006416">
    <property type="status" value="NOT_ANNOTATED_CDS"/>
    <property type="molecule type" value="Genomic_DNA"/>
</dbReference>
<feature type="transmembrane region" description="Helical" evidence="1">
    <location>
        <begin position="12"/>
        <end position="37"/>
    </location>
</feature>
<sequence>MTLIRIITTWYTYGIVLLVVVVMMVVLAAAAAGAVFVKQLANKALAPAPATLVPKPNEYKSLCFQQDLPLAGTSQEWFSLIM</sequence>
<dbReference type="EnsemblMetazoa" id="GPPI014037-RA">
    <property type="protein sequence ID" value="GPPI014037-PA"/>
    <property type="gene ID" value="GPPI014037"/>
</dbReference>
<reference evidence="3" key="1">
    <citation type="submission" date="2015-01" db="EMBL/GenBank/DDBJ databases">
        <authorList>
            <person name="Aksoy S."/>
            <person name="Warren W."/>
            <person name="Wilson R.K."/>
        </authorList>
    </citation>
    <scope>NUCLEOTIDE SEQUENCE [LARGE SCALE GENOMIC DNA]</scope>
    <source>
        <strain evidence="3">IAEA</strain>
    </source>
</reference>
<keyword evidence="1" id="KW-0472">Membrane</keyword>
<organism evidence="2 3">
    <name type="scientific">Glossina palpalis gambiensis</name>
    <dbReference type="NCBI Taxonomy" id="67801"/>
    <lineage>
        <taxon>Eukaryota</taxon>
        <taxon>Metazoa</taxon>
        <taxon>Ecdysozoa</taxon>
        <taxon>Arthropoda</taxon>
        <taxon>Hexapoda</taxon>
        <taxon>Insecta</taxon>
        <taxon>Pterygota</taxon>
        <taxon>Neoptera</taxon>
        <taxon>Endopterygota</taxon>
        <taxon>Diptera</taxon>
        <taxon>Brachycera</taxon>
        <taxon>Muscomorpha</taxon>
        <taxon>Hippoboscoidea</taxon>
        <taxon>Glossinidae</taxon>
        <taxon>Glossina</taxon>
    </lineage>
</organism>
<name>A0A1B0AZQ1_9MUSC</name>
<protein>
    <submittedName>
        <fullName evidence="2">Uncharacterized protein</fullName>
    </submittedName>
</protein>
<accession>A0A1B0AZQ1</accession>
<dbReference type="VEuPathDB" id="VectorBase:GPPI047729"/>
<evidence type="ECO:0000256" key="1">
    <source>
        <dbReference type="SAM" id="Phobius"/>
    </source>
</evidence>
<evidence type="ECO:0000313" key="3">
    <source>
        <dbReference type="Proteomes" id="UP000092460"/>
    </source>
</evidence>
<evidence type="ECO:0000313" key="2">
    <source>
        <dbReference type="EnsemblMetazoa" id="GPPI047729-PA"/>
    </source>
</evidence>
<dbReference type="AlphaFoldDB" id="A0A1B0AZQ1"/>
<reference evidence="2" key="2">
    <citation type="submission" date="2020-05" db="UniProtKB">
        <authorList>
            <consortium name="EnsemblMetazoa"/>
        </authorList>
    </citation>
    <scope>IDENTIFICATION</scope>
    <source>
        <strain evidence="2">IAEA</strain>
    </source>
</reference>
<keyword evidence="3" id="KW-1185">Reference proteome</keyword>
<dbReference type="EnsemblMetazoa" id="GPPI047729-RA">
    <property type="protein sequence ID" value="GPPI047729-PA"/>
    <property type="gene ID" value="GPPI047729"/>
</dbReference>